<feature type="transmembrane region" description="Helical" evidence="2">
    <location>
        <begin position="116"/>
        <end position="138"/>
    </location>
</feature>
<protein>
    <recommendedName>
        <fullName evidence="4">Rhomboid family protein</fullName>
    </recommendedName>
</protein>
<evidence type="ECO:0000256" key="2">
    <source>
        <dbReference type="SAM" id="Phobius"/>
    </source>
</evidence>
<dbReference type="EMBL" id="MLJW01001570">
    <property type="protein sequence ID" value="OIQ77628.1"/>
    <property type="molecule type" value="Genomic_DNA"/>
</dbReference>
<keyword evidence="2" id="KW-0472">Membrane</keyword>
<feature type="transmembrane region" description="Helical" evidence="2">
    <location>
        <begin position="80"/>
        <end position="109"/>
    </location>
</feature>
<feature type="transmembrane region" description="Helical" evidence="2">
    <location>
        <begin position="38"/>
        <end position="60"/>
    </location>
</feature>
<keyword evidence="2" id="KW-0812">Transmembrane</keyword>
<dbReference type="InterPro" id="IPR046862">
    <property type="entry name" value="Rhomboid_2"/>
</dbReference>
<evidence type="ECO:0000313" key="3">
    <source>
        <dbReference type="EMBL" id="OIQ77628.1"/>
    </source>
</evidence>
<gene>
    <name evidence="3" type="ORF">GALL_406750</name>
</gene>
<evidence type="ECO:0000256" key="1">
    <source>
        <dbReference type="SAM" id="MobiDB-lite"/>
    </source>
</evidence>
<organism evidence="3">
    <name type="scientific">mine drainage metagenome</name>
    <dbReference type="NCBI Taxonomy" id="410659"/>
    <lineage>
        <taxon>unclassified sequences</taxon>
        <taxon>metagenomes</taxon>
        <taxon>ecological metagenomes</taxon>
    </lineage>
</organism>
<feature type="transmembrane region" description="Helical" evidence="2">
    <location>
        <begin position="150"/>
        <end position="171"/>
    </location>
</feature>
<reference evidence="3" key="1">
    <citation type="submission" date="2016-10" db="EMBL/GenBank/DDBJ databases">
        <title>Sequence of Gallionella enrichment culture.</title>
        <authorList>
            <person name="Poehlein A."/>
            <person name="Muehling M."/>
            <person name="Daniel R."/>
        </authorList>
    </citation>
    <scope>NUCLEOTIDE SEQUENCE</scope>
</reference>
<sequence length="259" mass="27154">MGALISTAQADVATRRSVRAVIRRALVRTAHVVMRSDLALVVSGVITALTIALALSPNGVVQQVVSSTSTNLANLRTHPVPVLVASLFVVPDLEGLLLVLVLLVALAYGQQWVGRFATVVVAVIGHVGATLFVAILLITGLGAHLIPRSVVYAEDVGVSYALAALLGWLSARVPRRWRVWYIAMLVLYFLGPALFSQTFTDAGHATALVLGLSLAVLSARSAQGDPTPSAQDDAVGGIPLAADDERRSVSPSGKEVVEE</sequence>
<accession>A0A1J5QCI6</accession>
<keyword evidence="2" id="KW-1133">Transmembrane helix</keyword>
<feature type="region of interest" description="Disordered" evidence="1">
    <location>
        <begin position="223"/>
        <end position="259"/>
    </location>
</feature>
<dbReference type="AlphaFoldDB" id="A0A1J5QCI6"/>
<name>A0A1J5QCI6_9ZZZZ</name>
<evidence type="ECO:0008006" key="4">
    <source>
        <dbReference type="Google" id="ProtNLM"/>
    </source>
</evidence>
<dbReference type="Pfam" id="PF20401">
    <property type="entry name" value="Rhomboid_2"/>
    <property type="match status" value="1"/>
</dbReference>
<feature type="transmembrane region" description="Helical" evidence="2">
    <location>
        <begin position="178"/>
        <end position="196"/>
    </location>
</feature>
<comment type="caution">
    <text evidence="3">The sequence shown here is derived from an EMBL/GenBank/DDBJ whole genome shotgun (WGS) entry which is preliminary data.</text>
</comment>
<proteinExistence type="predicted"/>